<proteinExistence type="predicted"/>
<dbReference type="STRING" id="158500.BES08_03795"/>
<evidence type="ECO:0000313" key="1">
    <source>
        <dbReference type="EMBL" id="AOR75969.1"/>
    </source>
</evidence>
<accession>A0A031K4V5</accession>
<dbReference type="PATRIC" id="fig|158500.4.peg.765"/>
<keyword evidence="4" id="KW-1185">Reference proteome</keyword>
<dbReference type="EMBL" id="CP017075">
    <property type="protein sequence ID" value="AOR75969.1"/>
    <property type="molecule type" value="Genomic_DNA"/>
</dbReference>
<protein>
    <submittedName>
        <fullName evidence="2">Uncharacterized protein</fullName>
    </submittedName>
</protein>
<dbReference type="Proteomes" id="UP000094626">
    <property type="component" value="Chromosome"/>
</dbReference>
<reference evidence="1" key="2">
    <citation type="submission" date="2016-08" db="EMBL/GenBank/DDBJ databases">
        <authorList>
            <person name="Seilhamer J.J."/>
        </authorList>
    </citation>
    <scope>NUCLEOTIDE SEQUENCE [LARGE SCALE GENOMIC DNA]</scope>
    <source>
        <strain evidence="1">SA1</strain>
    </source>
</reference>
<evidence type="ECO:0000313" key="4">
    <source>
        <dbReference type="Proteomes" id="UP000094626"/>
    </source>
</evidence>
<dbReference type="OrthoDB" id="7509600at2"/>
<dbReference type="Proteomes" id="UP000024329">
    <property type="component" value="Unassembled WGS sequence"/>
</dbReference>
<organism evidence="2 3">
    <name type="scientific">Novosphingobium resinovorum</name>
    <dbReference type="NCBI Taxonomy" id="158500"/>
    <lineage>
        <taxon>Bacteria</taxon>
        <taxon>Pseudomonadati</taxon>
        <taxon>Pseudomonadota</taxon>
        <taxon>Alphaproteobacteria</taxon>
        <taxon>Sphingomonadales</taxon>
        <taxon>Sphingomonadaceae</taxon>
        <taxon>Novosphingobium</taxon>
    </lineage>
</organism>
<dbReference type="RefSeq" id="WP_036523112.1">
    <property type="nucleotide sequence ID" value="NZ_CP017075.1"/>
</dbReference>
<dbReference type="KEGG" id="nre:BES08_03795"/>
<reference evidence="4" key="3">
    <citation type="journal article" date="2017" name="J. Biotechnol.">
        <title>Complete genome sequence of Novosphingobium resinovorum SA1, a versatile xenobiotic-degrading bacterium capable of utilizing sulfanilic acid.</title>
        <authorList>
            <person name="Hegedus B."/>
            <person name="Kos P.B."/>
            <person name="Balint B."/>
            <person name="Maroti G."/>
            <person name="Gan H.M."/>
            <person name="Perei K."/>
            <person name="Rakhely G."/>
        </authorList>
    </citation>
    <scope>NUCLEOTIDE SEQUENCE [LARGE SCALE GENOMIC DNA]</scope>
    <source>
        <strain evidence="4">SA1</strain>
    </source>
</reference>
<dbReference type="EMBL" id="JFYZ01000001">
    <property type="protein sequence ID" value="EZP84981.1"/>
    <property type="molecule type" value="Genomic_DNA"/>
</dbReference>
<name>A0A031K4V5_9SPHN</name>
<evidence type="ECO:0000313" key="3">
    <source>
        <dbReference type="Proteomes" id="UP000024329"/>
    </source>
</evidence>
<evidence type="ECO:0000313" key="2">
    <source>
        <dbReference type="EMBL" id="EZP84981.1"/>
    </source>
</evidence>
<dbReference type="AlphaFoldDB" id="A0A031K4V5"/>
<reference evidence="2 3" key="1">
    <citation type="submission" date="2014-03" db="EMBL/GenBank/DDBJ databases">
        <title>Whole genome sequence of Novosphingobium resinovorum KF1.</title>
        <authorList>
            <person name="Gan H.M."/>
            <person name="Gan H.Y."/>
            <person name="Chew T.H."/>
            <person name="Savka M.A."/>
        </authorList>
    </citation>
    <scope>NUCLEOTIDE SEQUENCE [LARGE SCALE GENOMIC DNA]</scope>
    <source>
        <strain evidence="2 3">KF1</strain>
    </source>
</reference>
<sequence length="90" mass="9393">MMTFLLMLAAGVAVQGEASAAKTRQCEFKVEQVSASTGTVKFEPGRDAPMLLSAVEKRVNGCSVLTEAGTGRTIEPPAVTNDPAKVKPAQ</sequence>
<gene>
    <name evidence="1" type="ORF">BES08_03795</name>
    <name evidence="2" type="ORF">BV97_00746</name>
</gene>